<feature type="transmembrane region" description="Helical" evidence="7">
    <location>
        <begin position="393"/>
        <end position="413"/>
    </location>
</feature>
<dbReference type="Proteomes" id="UP000614811">
    <property type="component" value="Unassembled WGS sequence"/>
</dbReference>
<gene>
    <name evidence="9" type="ORF">GCM10008090_11390</name>
</gene>
<dbReference type="CDD" id="cd07989">
    <property type="entry name" value="LPLAT_AGPAT-like"/>
    <property type="match status" value="1"/>
</dbReference>
<dbReference type="Gene3D" id="1.20.1250.20">
    <property type="entry name" value="MFS general substrate transporter like domains"/>
    <property type="match status" value="1"/>
</dbReference>
<dbReference type="RefSeq" id="WP_189399081.1">
    <property type="nucleotide sequence ID" value="NZ_BMXA01000002.1"/>
</dbReference>
<keyword evidence="2" id="KW-0813">Transport</keyword>
<feature type="transmembrane region" description="Helical" evidence="7">
    <location>
        <begin position="140"/>
        <end position="162"/>
    </location>
</feature>
<dbReference type="GO" id="GO:0005886">
    <property type="term" value="C:plasma membrane"/>
    <property type="evidence" value="ECO:0007669"/>
    <property type="project" value="UniProtKB-SubCell"/>
</dbReference>
<name>A0A918RM82_9GAMM</name>
<reference evidence="9" key="2">
    <citation type="submission" date="2020-09" db="EMBL/GenBank/DDBJ databases">
        <authorList>
            <person name="Sun Q."/>
            <person name="Kim S."/>
        </authorList>
    </citation>
    <scope>NUCLEOTIDE SEQUENCE</scope>
    <source>
        <strain evidence="9">KCTC 12711</strain>
    </source>
</reference>
<evidence type="ECO:0000256" key="4">
    <source>
        <dbReference type="ARBA" id="ARBA00022692"/>
    </source>
</evidence>
<evidence type="ECO:0000259" key="8">
    <source>
        <dbReference type="SMART" id="SM00563"/>
    </source>
</evidence>
<dbReference type="CDD" id="cd06173">
    <property type="entry name" value="MFS_MefA_like"/>
    <property type="match status" value="1"/>
</dbReference>
<keyword evidence="3" id="KW-1003">Cell membrane</keyword>
<dbReference type="PANTHER" id="PTHR43266:SF2">
    <property type="entry name" value="MAJOR FACILITATOR SUPERFAMILY (MFS) PROFILE DOMAIN-CONTAINING PROTEIN"/>
    <property type="match status" value="1"/>
</dbReference>
<feature type="domain" description="Phospholipid/glycerol acyltransferase" evidence="8">
    <location>
        <begin position="448"/>
        <end position="564"/>
    </location>
</feature>
<feature type="transmembrane region" description="Helical" evidence="7">
    <location>
        <begin position="364"/>
        <end position="387"/>
    </location>
</feature>
<sequence>MDQHLVRSRRFLPYFCTQFLGAFNDNIYRNAFAILITYFLAKENQGIIINIALVAFILPYFLFGAIAGQLADKFEKAHLIQRIKLAEIVIMLAGSVALYFQHVPAMLFVLFSLGAQSAFFGPIKYSILPQHVGHDEILNANAYVESGTFIAILLGTILGGTLASNLDLQYWLMASIIGFAILGYLASRAIPNAPAASPDLDLSFNVWSSSIDIIRMTRRNKPVFMTILANSWFWFFGSIVLTQFPVFAKEVLAGDAKVATLLLATFSVGIGLGSFACALFSRGRVEMGLVPFGALGISFFTWQLSRTTIESADTLRTLTELVNVPGAWWVIFNLTMIAFSAGLFIVPLYAFMQTRSDEKLRSRVIAVNNIFNSIFMVVAGALGAVLLALDFTVLDIFLIAAILNLIVAGYIFYQIPEYFFRLLSWILMHLVYRIDTQGLNKIPRDGPALLVCNHVSFFDPAILLGELPRPARFVMWYSFYEAPVFTYLFKGLKSIPIGNRRERPELVDHAFDRVAEELAAGRLVVVFPEGTITRDGEMSKFQPGIDTILKRSPVPVVPMALRGMWGTWSSRKRGRALKGLPTAFMRRLTVVVGDPIEPQDASRLVLQEKVLALRGEEK</sequence>
<evidence type="ECO:0000256" key="7">
    <source>
        <dbReference type="SAM" id="Phobius"/>
    </source>
</evidence>
<comment type="subcellular location">
    <subcellularLocation>
        <location evidence="1">Cell membrane</location>
        <topology evidence="1">Multi-pass membrane protein</topology>
    </subcellularLocation>
</comment>
<dbReference type="SUPFAM" id="SSF103473">
    <property type="entry name" value="MFS general substrate transporter"/>
    <property type="match status" value="1"/>
</dbReference>
<keyword evidence="10" id="KW-1185">Reference proteome</keyword>
<feature type="transmembrane region" description="Helical" evidence="7">
    <location>
        <begin position="106"/>
        <end position="128"/>
    </location>
</feature>
<feature type="transmembrane region" description="Helical" evidence="7">
    <location>
        <begin position="287"/>
        <end position="306"/>
    </location>
</feature>
<dbReference type="InterPro" id="IPR011701">
    <property type="entry name" value="MFS"/>
</dbReference>
<evidence type="ECO:0000256" key="3">
    <source>
        <dbReference type="ARBA" id="ARBA00022475"/>
    </source>
</evidence>
<organism evidence="9 10">
    <name type="scientific">Arenicella chitinivorans</name>
    <dbReference type="NCBI Taxonomy" id="1329800"/>
    <lineage>
        <taxon>Bacteria</taxon>
        <taxon>Pseudomonadati</taxon>
        <taxon>Pseudomonadota</taxon>
        <taxon>Gammaproteobacteria</taxon>
        <taxon>Arenicellales</taxon>
        <taxon>Arenicellaceae</taxon>
        <taxon>Arenicella</taxon>
    </lineage>
</organism>
<evidence type="ECO:0000256" key="5">
    <source>
        <dbReference type="ARBA" id="ARBA00022989"/>
    </source>
</evidence>
<accession>A0A918RM82</accession>
<evidence type="ECO:0000256" key="2">
    <source>
        <dbReference type="ARBA" id="ARBA00022448"/>
    </source>
</evidence>
<dbReference type="GO" id="GO:0022857">
    <property type="term" value="F:transmembrane transporter activity"/>
    <property type="evidence" value="ECO:0007669"/>
    <property type="project" value="InterPro"/>
</dbReference>
<proteinExistence type="predicted"/>
<protein>
    <submittedName>
        <fullName evidence="9">MFS transporter</fullName>
    </submittedName>
</protein>
<dbReference type="EMBL" id="BMXA01000002">
    <property type="protein sequence ID" value="GHA03864.1"/>
    <property type="molecule type" value="Genomic_DNA"/>
</dbReference>
<dbReference type="PANTHER" id="PTHR43266">
    <property type="entry name" value="MACROLIDE-EFFLUX PROTEIN"/>
    <property type="match status" value="1"/>
</dbReference>
<keyword evidence="6 7" id="KW-0472">Membrane</keyword>
<feature type="transmembrane region" description="Helical" evidence="7">
    <location>
        <begin position="326"/>
        <end position="352"/>
    </location>
</feature>
<feature type="transmembrane region" description="Helical" evidence="7">
    <location>
        <begin position="223"/>
        <end position="246"/>
    </location>
</feature>
<keyword evidence="5 7" id="KW-1133">Transmembrane helix</keyword>
<comment type="caution">
    <text evidence="9">The sequence shown here is derived from an EMBL/GenBank/DDBJ whole genome shotgun (WGS) entry which is preliminary data.</text>
</comment>
<dbReference type="AlphaFoldDB" id="A0A918RM82"/>
<evidence type="ECO:0000313" key="10">
    <source>
        <dbReference type="Proteomes" id="UP000614811"/>
    </source>
</evidence>
<feature type="transmembrane region" description="Helical" evidence="7">
    <location>
        <begin position="168"/>
        <end position="186"/>
    </location>
</feature>
<dbReference type="Pfam" id="PF07690">
    <property type="entry name" value="MFS_1"/>
    <property type="match status" value="1"/>
</dbReference>
<dbReference type="GO" id="GO:0016746">
    <property type="term" value="F:acyltransferase activity"/>
    <property type="evidence" value="ECO:0007669"/>
    <property type="project" value="InterPro"/>
</dbReference>
<evidence type="ECO:0000313" key="9">
    <source>
        <dbReference type="EMBL" id="GHA03864.1"/>
    </source>
</evidence>
<evidence type="ECO:0000256" key="6">
    <source>
        <dbReference type="ARBA" id="ARBA00023136"/>
    </source>
</evidence>
<evidence type="ECO:0000256" key="1">
    <source>
        <dbReference type="ARBA" id="ARBA00004651"/>
    </source>
</evidence>
<keyword evidence="4 7" id="KW-0812">Transmembrane</keyword>
<feature type="transmembrane region" description="Helical" evidence="7">
    <location>
        <begin position="258"/>
        <end position="280"/>
    </location>
</feature>
<dbReference type="SUPFAM" id="SSF69593">
    <property type="entry name" value="Glycerol-3-phosphate (1)-acyltransferase"/>
    <property type="match status" value="1"/>
</dbReference>
<dbReference type="InterPro" id="IPR002123">
    <property type="entry name" value="Plipid/glycerol_acylTrfase"/>
</dbReference>
<dbReference type="SMART" id="SM00563">
    <property type="entry name" value="PlsC"/>
    <property type="match status" value="1"/>
</dbReference>
<feature type="transmembrane region" description="Helical" evidence="7">
    <location>
        <begin position="47"/>
        <end position="71"/>
    </location>
</feature>
<dbReference type="Pfam" id="PF01553">
    <property type="entry name" value="Acyltransferase"/>
    <property type="match status" value="1"/>
</dbReference>
<dbReference type="InterPro" id="IPR036259">
    <property type="entry name" value="MFS_trans_sf"/>
</dbReference>
<reference evidence="9" key="1">
    <citation type="journal article" date="2014" name="Int. J. Syst. Evol. Microbiol.">
        <title>Complete genome sequence of Corynebacterium casei LMG S-19264T (=DSM 44701T), isolated from a smear-ripened cheese.</title>
        <authorList>
            <consortium name="US DOE Joint Genome Institute (JGI-PGF)"/>
            <person name="Walter F."/>
            <person name="Albersmeier A."/>
            <person name="Kalinowski J."/>
            <person name="Ruckert C."/>
        </authorList>
    </citation>
    <scope>NUCLEOTIDE SEQUENCE</scope>
    <source>
        <strain evidence="9">KCTC 12711</strain>
    </source>
</reference>